<evidence type="ECO:0000313" key="1">
    <source>
        <dbReference type="EMBL" id="GGL54226.1"/>
    </source>
</evidence>
<proteinExistence type="predicted"/>
<comment type="caution">
    <text evidence="1">The sequence shown here is derived from an EMBL/GenBank/DDBJ whole genome shotgun (WGS) entry which is preliminary data.</text>
</comment>
<name>A0ABQ2FTZ2_9ACTN</name>
<dbReference type="Proteomes" id="UP000648663">
    <property type="component" value="Unassembled WGS sequence"/>
</dbReference>
<dbReference type="EMBL" id="BMMI01000001">
    <property type="protein sequence ID" value="GGL54226.1"/>
    <property type="molecule type" value="Genomic_DNA"/>
</dbReference>
<keyword evidence="2" id="KW-1185">Reference proteome</keyword>
<organism evidence="1 2">
    <name type="scientific">Modestobacter marinus</name>
    <dbReference type="NCBI Taxonomy" id="477641"/>
    <lineage>
        <taxon>Bacteria</taxon>
        <taxon>Bacillati</taxon>
        <taxon>Actinomycetota</taxon>
        <taxon>Actinomycetes</taxon>
        <taxon>Geodermatophilales</taxon>
        <taxon>Geodermatophilaceae</taxon>
        <taxon>Modestobacter</taxon>
    </lineage>
</organism>
<accession>A0ABQ2FTZ2</accession>
<gene>
    <name evidence="1" type="ORF">GCM10011589_07820</name>
</gene>
<sequence>MGEPVIGDGHGTADRSLIGRRVAYRCVQDFGSAILDVLGAEEAVLVGDSPQVGGPAAAIV</sequence>
<protein>
    <submittedName>
        <fullName evidence="1">Uncharacterized protein</fullName>
    </submittedName>
</protein>
<evidence type="ECO:0000313" key="2">
    <source>
        <dbReference type="Proteomes" id="UP000648663"/>
    </source>
</evidence>
<reference evidence="2" key="1">
    <citation type="journal article" date="2019" name="Int. J. Syst. Evol. Microbiol.">
        <title>The Global Catalogue of Microorganisms (GCM) 10K type strain sequencing project: providing services to taxonomists for standard genome sequencing and annotation.</title>
        <authorList>
            <consortium name="The Broad Institute Genomics Platform"/>
            <consortium name="The Broad Institute Genome Sequencing Center for Infectious Disease"/>
            <person name="Wu L."/>
            <person name="Ma J."/>
        </authorList>
    </citation>
    <scope>NUCLEOTIDE SEQUENCE [LARGE SCALE GENOMIC DNA]</scope>
    <source>
        <strain evidence="2">CGMCC 4.5581</strain>
    </source>
</reference>